<dbReference type="AlphaFoldDB" id="A0A8J3I3L7"/>
<comment type="caution">
    <text evidence="1">The sequence shown here is derived from an EMBL/GenBank/DDBJ whole genome shotgun (WGS) entry which is preliminary data.</text>
</comment>
<dbReference type="Gene3D" id="3.40.50.300">
    <property type="entry name" value="P-loop containing nucleotide triphosphate hydrolases"/>
    <property type="match status" value="1"/>
</dbReference>
<dbReference type="EMBL" id="BNJF01000001">
    <property type="protein sequence ID" value="GHO44839.1"/>
    <property type="molecule type" value="Genomic_DNA"/>
</dbReference>
<evidence type="ECO:0000313" key="1">
    <source>
        <dbReference type="EMBL" id="GHO44839.1"/>
    </source>
</evidence>
<organism evidence="1 2">
    <name type="scientific">Ktedonospora formicarum</name>
    <dbReference type="NCBI Taxonomy" id="2778364"/>
    <lineage>
        <taxon>Bacteria</taxon>
        <taxon>Bacillati</taxon>
        <taxon>Chloroflexota</taxon>
        <taxon>Ktedonobacteria</taxon>
        <taxon>Ktedonobacterales</taxon>
        <taxon>Ktedonobacteraceae</taxon>
        <taxon>Ktedonospora</taxon>
    </lineage>
</organism>
<dbReference type="Proteomes" id="UP000612362">
    <property type="component" value="Unassembled WGS sequence"/>
</dbReference>
<accession>A0A8J3I3L7</accession>
<dbReference type="RefSeq" id="WP_220194207.1">
    <property type="nucleotide sequence ID" value="NZ_BNJF01000001.1"/>
</dbReference>
<protein>
    <submittedName>
        <fullName evidence="1">Uncharacterized protein</fullName>
    </submittedName>
</protein>
<reference evidence="1" key="1">
    <citation type="submission" date="2020-10" db="EMBL/GenBank/DDBJ databases">
        <title>Taxonomic study of unclassified bacteria belonging to the class Ktedonobacteria.</title>
        <authorList>
            <person name="Yabe S."/>
            <person name="Wang C.M."/>
            <person name="Zheng Y."/>
            <person name="Sakai Y."/>
            <person name="Cavaletti L."/>
            <person name="Monciardini P."/>
            <person name="Donadio S."/>
        </authorList>
    </citation>
    <scope>NUCLEOTIDE SEQUENCE</scope>
    <source>
        <strain evidence="1">SOSP1-1</strain>
    </source>
</reference>
<proteinExistence type="predicted"/>
<dbReference type="InterPro" id="IPR027417">
    <property type="entry name" value="P-loop_NTPase"/>
</dbReference>
<gene>
    <name evidence="1" type="ORF">KSX_30020</name>
</gene>
<evidence type="ECO:0000313" key="2">
    <source>
        <dbReference type="Proteomes" id="UP000612362"/>
    </source>
</evidence>
<dbReference type="Pfam" id="PF13481">
    <property type="entry name" value="AAA_25"/>
    <property type="match status" value="1"/>
</dbReference>
<sequence length="124" mass="13884">MAQHYDDLFQRRTRSINTPITEFLPPAHFRVPMIIHNLLPTGLTLLTGASHSGRTSLALHLALDIATGEPALNSRVPSLHDDHQPYRTAFGSHIHYLALDSSEENLQQTTARLFKSRPSRPHSS</sequence>
<name>A0A8J3I3L7_9CHLR</name>
<keyword evidence="2" id="KW-1185">Reference proteome</keyword>